<dbReference type="OrthoDB" id="336240at2759"/>
<dbReference type="Gene3D" id="3.30.70.330">
    <property type="match status" value="1"/>
</dbReference>
<feature type="compositionally biased region" description="Basic and acidic residues" evidence="1">
    <location>
        <begin position="7"/>
        <end position="16"/>
    </location>
</feature>
<proteinExistence type="predicted"/>
<accession>A0A9P6Y0M7</accession>
<feature type="region of interest" description="Disordered" evidence="1">
    <location>
        <begin position="1"/>
        <end position="46"/>
    </location>
</feature>
<evidence type="ECO:0000256" key="1">
    <source>
        <dbReference type="SAM" id="MobiDB-lite"/>
    </source>
</evidence>
<dbReference type="Proteomes" id="UP000717996">
    <property type="component" value="Unassembled WGS sequence"/>
</dbReference>
<dbReference type="InterPro" id="IPR012677">
    <property type="entry name" value="Nucleotide-bd_a/b_plait_sf"/>
</dbReference>
<dbReference type="AlphaFoldDB" id="A0A9P6Y0M7"/>
<evidence type="ECO:0000313" key="2">
    <source>
        <dbReference type="EMBL" id="KAG1536609.1"/>
    </source>
</evidence>
<reference evidence="2" key="1">
    <citation type="journal article" date="2020" name="Microb. Genom.">
        <title>Genetic diversity of clinical and environmental Mucorales isolates obtained from an investigation of mucormycosis cases among solid organ transplant recipients.</title>
        <authorList>
            <person name="Nguyen M.H."/>
            <person name="Kaul D."/>
            <person name="Muto C."/>
            <person name="Cheng S.J."/>
            <person name="Richter R.A."/>
            <person name="Bruno V.M."/>
            <person name="Liu G."/>
            <person name="Beyhan S."/>
            <person name="Sundermann A.J."/>
            <person name="Mounaud S."/>
            <person name="Pasculle A.W."/>
            <person name="Nierman W.C."/>
            <person name="Driscoll E."/>
            <person name="Cumbie R."/>
            <person name="Clancy C.J."/>
            <person name="Dupont C.L."/>
        </authorList>
    </citation>
    <scope>NUCLEOTIDE SEQUENCE</scope>
    <source>
        <strain evidence="2">GL16</strain>
    </source>
</reference>
<evidence type="ECO:0000313" key="3">
    <source>
        <dbReference type="Proteomes" id="UP000717996"/>
    </source>
</evidence>
<comment type="caution">
    <text evidence="2">The sequence shown here is derived from an EMBL/GenBank/DDBJ whole genome shotgun (WGS) entry which is preliminary data.</text>
</comment>
<organism evidence="2 3">
    <name type="scientific">Rhizopus oryzae</name>
    <name type="common">Mucormycosis agent</name>
    <name type="synonym">Rhizopus arrhizus var. delemar</name>
    <dbReference type="NCBI Taxonomy" id="64495"/>
    <lineage>
        <taxon>Eukaryota</taxon>
        <taxon>Fungi</taxon>
        <taxon>Fungi incertae sedis</taxon>
        <taxon>Mucoromycota</taxon>
        <taxon>Mucoromycotina</taxon>
        <taxon>Mucoromycetes</taxon>
        <taxon>Mucorales</taxon>
        <taxon>Mucorineae</taxon>
        <taxon>Rhizopodaceae</taxon>
        <taxon>Rhizopus</taxon>
    </lineage>
</organism>
<gene>
    <name evidence="2" type="ORF">G6F51_010870</name>
</gene>
<dbReference type="EMBL" id="JAANIT010002383">
    <property type="protein sequence ID" value="KAG1536609.1"/>
    <property type="molecule type" value="Genomic_DNA"/>
</dbReference>
<protein>
    <recommendedName>
        <fullName evidence="4">RRM domain-containing protein</fullName>
    </recommendedName>
</protein>
<name>A0A9P6Y0M7_RHIOR</name>
<evidence type="ECO:0008006" key="4">
    <source>
        <dbReference type="Google" id="ProtNLM"/>
    </source>
</evidence>
<feature type="compositionally biased region" description="Polar residues" evidence="1">
    <location>
        <begin position="27"/>
        <end position="38"/>
    </location>
</feature>
<sequence length="390" mass="44240">MNNLNRFKREDNDRYHGNQKPCWVRRGNSTSSMSNQWAEGSETREENSVREIWSAASSSYASSLLAMWDQYSSNNVFDNTSSHEPDQSRHLPSLPTGHFLDTARLPPRSRSHTIPLQNFLDPKRNDNWSTPLLVVPNSHVAERPMSCSSASSSTVHNQGEHPIRYLTDSLSFMSSSTVFMDDFPSVSIDRGYQVIKAINIPWSISAADIKRIISQNQSVRIPSVTDLPQSVHIMMDVKSGKTLGVAFIECRLVQGQCLQSVLPELAKLMPVQGRRLRFTIYYNRKCAERPFEYLISIVMNIPWKQPRTVTTIQRDLIYECYKLGTEKGFSPFDRDLLPTLVRAAILCPGFSIKQKNGILTNAKIPCPEDLACYMNEPTMFVDSGILDIIR</sequence>